<dbReference type="EMBL" id="FO082277">
    <property type="protein sequence ID" value="CCO15201.1"/>
    <property type="molecule type" value="Genomic_DNA"/>
</dbReference>
<keyword evidence="3" id="KW-1185">Reference proteome</keyword>
<dbReference type="InterPro" id="IPR016024">
    <property type="entry name" value="ARM-type_fold"/>
</dbReference>
<feature type="compositionally biased region" description="Polar residues" evidence="1">
    <location>
        <begin position="727"/>
        <end position="736"/>
    </location>
</feature>
<name>K8EBG5_9CHLO</name>
<dbReference type="RefSeq" id="XP_007514961.1">
    <property type="nucleotide sequence ID" value="XM_007514899.1"/>
</dbReference>
<dbReference type="Gene3D" id="1.25.10.10">
    <property type="entry name" value="Leucine-rich Repeat Variant"/>
    <property type="match status" value="1"/>
</dbReference>
<feature type="region of interest" description="Disordered" evidence="1">
    <location>
        <begin position="162"/>
        <end position="184"/>
    </location>
</feature>
<feature type="compositionally biased region" description="Basic and acidic residues" evidence="1">
    <location>
        <begin position="709"/>
        <end position="720"/>
    </location>
</feature>
<gene>
    <name evidence="2" type="ORF">Bathy02g00400</name>
</gene>
<dbReference type="AlphaFoldDB" id="K8EBG5"/>
<dbReference type="GO" id="GO:0000981">
    <property type="term" value="F:DNA-binding transcription factor activity, RNA polymerase II-specific"/>
    <property type="evidence" value="ECO:0007669"/>
    <property type="project" value="TreeGrafter"/>
</dbReference>
<feature type="region of interest" description="Disordered" evidence="1">
    <location>
        <begin position="434"/>
        <end position="458"/>
    </location>
</feature>
<reference evidence="2 3" key="1">
    <citation type="submission" date="2011-10" db="EMBL/GenBank/DDBJ databases">
        <authorList>
            <person name="Genoscope - CEA"/>
        </authorList>
    </citation>
    <scope>NUCLEOTIDE SEQUENCE [LARGE SCALE GENOMIC DNA]</scope>
    <source>
        <strain evidence="2 3">RCC 1105</strain>
    </source>
</reference>
<organism evidence="2 3">
    <name type="scientific">Bathycoccus prasinos</name>
    <dbReference type="NCBI Taxonomy" id="41875"/>
    <lineage>
        <taxon>Eukaryota</taxon>
        <taxon>Viridiplantae</taxon>
        <taxon>Chlorophyta</taxon>
        <taxon>Mamiellophyceae</taxon>
        <taxon>Mamiellales</taxon>
        <taxon>Bathycoccaceae</taxon>
        <taxon>Bathycoccus</taxon>
    </lineage>
</organism>
<dbReference type="GO" id="GO:0042594">
    <property type="term" value="P:response to starvation"/>
    <property type="evidence" value="ECO:0007669"/>
    <property type="project" value="TreeGrafter"/>
</dbReference>
<protein>
    <submittedName>
        <fullName evidence="2">Uncharacterized protein</fullName>
    </submittedName>
</protein>
<dbReference type="GO" id="GO:0000987">
    <property type="term" value="F:cis-regulatory region sequence-specific DNA binding"/>
    <property type="evidence" value="ECO:0007669"/>
    <property type="project" value="TreeGrafter"/>
</dbReference>
<feature type="compositionally biased region" description="Low complexity" evidence="1">
    <location>
        <begin position="166"/>
        <end position="184"/>
    </location>
</feature>
<dbReference type="GeneID" id="19017154"/>
<dbReference type="Proteomes" id="UP000198341">
    <property type="component" value="Chromosome 2"/>
</dbReference>
<sequence length="831" mass="90015">MTTTTTSSSSSSSQQQQQQQQQQSSLMMRELIKKCTGPELERADAIEKMIRLITNTNTKEGNNNKESSPLSQFFLLKGMQSITFALNASSLESKTCEKGCELICVLSKKHKNRAKMTQFGGSGNVANLLLRIARKSENIDGETYYLAIKSLANFSQELDSNHHHSSLSSSSSHHHAGSLPSSSSSFSAGGGNEYFPVTKESCLLLVNCLMSKRLECAEAAVIALIHICRAKTNNNNSNFANAVGGSASSSNNEKNTKLILNHGVSEPLVTLLQRALVQSQQKTTKTTHLLDYCAKLIVLLSGQSLKGRHMLRQARAIDALTKALLQFSPSDEATESLIWAIASLCNTSDKSSTYSSSNEVSETMVLAIGEEAIESVVKIAEAHSGASAIARHRATLTSYRLSSLLENKKYLQRHAKTTFATLCETFARESSNISTSYNNNNNNNNDNNSGAGGGEHSATNKETSVLAFATIARIVDDKNYACELLKNDRLPIGAYIGTSVARWLGLRVVEKNDPARTLGVLDLLKLAAIIGRTAQTTKKTNPPSQAASAFCASGGAYVLCASLEPPEHDSDGENDSENGDGGEDDDDFYDDDFYDDDGFGTRRSTHKKKNANSDDDNETEHQSSAALVDACRALSGLSSHPAHHSALRAANVVEELRAMLQTATGRAGDPVPALAQMFAKECLQRLVGPNGTINTESASYDVDRFLTRSLSREEKPEKPPTTKKLATASSLNAHNNKLSTSSSTMMSESLLKTANSSNIDRMELGEHRINTQTMSSQHQKKRRRGGSRLFTRRRCIVLLCLSSVVLVTFSLAGRLTEAILALKSVLSVGNY</sequence>
<proteinExistence type="predicted"/>
<dbReference type="GO" id="GO:0005634">
    <property type="term" value="C:nucleus"/>
    <property type="evidence" value="ECO:0007669"/>
    <property type="project" value="TreeGrafter"/>
</dbReference>
<feature type="compositionally biased region" description="Low complexity" evidence="1">
    <location>
        <begin position="434"/>
        <end position="449"/>
    </location>
</feature>
<dbReference type="PANTHER" id="PTHR14596:SF72">
    <property type="entry name" value="ZINC FINGER PROTEIN MSN2-RELATED"/>
    <property type="match status" value="1"/>
</dbReference>
<feature type="compositionally biased region" description="Low complexity" evidence="1">
    <location>
        <begin position="737"/>
        <end position="747"/>
    </location>
</feature>
<evidence type="ECO:0000313" key="2">
    <source>
        <dbReference type="EMBL" id="CCO15201.1"/>
    </source>
</evidence>
<feature type="region of interest" description="Disordered" evidence="1">
    <location>
        <begin position="709"/>
        <end position="747"/>
    </location>
</feature>
<feature type="region of interest" description="Disordered" evidence="1">
    <location>
        <begin position="562"/>
        <end position="624"/>
    </location>
</feature>
<feature type="compositionally biased region" description="Acidic residues" evidence="1">
    <location>
        <begin position="572"/>
        <end position="598"/>
    </location>
</feature>
<accession>K8EBG5</accession>
<dbReference type="InterPro" id="IPR011989">
    <property type="entry name" value="ARM-like"/>
</dbReference>
<feature type="region of interest" description="Disordered" evidence="1">
    <location>
        <begin position="1"/>
        <end position="25"/>
    </location>
</feature>
<dbReference type="SUPFAM" id="SSF48371">
    <property type="entry name" value="ARM repeat"/>
    <property type="match status" value="1"/>
</dbReference>
<dbReference type="KEGG" id="bpg:Bathy02g00400"/>
<evidence type="ECO:0000313" key="3">
    <source>
        <dbReference type="Proteomes" id="UP000198341"/>
    </source>
</evidence>
<evidence type="ECO:0000256" key="1">
    <source>
        <dbReference type="SAM" id="MobiDB-lite"/>
    </source>
</evidence>
<dbReference type="PANTHER" id="PTHR14596">
    <property type="entry name" value="ZINC FINGER PROTEIN"/>
    <property type="match status" value="1"/>
</dbReference>